<dbReference type="InterPro" id="IPR009057">
    <property type="entry name" value="Homeodomain-like_sf"/>
</dbReference>
<dbReference type="PRINTS" id="PR00455">
    <property type="entry name" value="HTHTETR"/>
</dbReference>
<organism evidence="4 5">
    <name type="scientific">Pedococcus ginsenosidimutans</name>
    <dbReference type="NCBI Taxonomy" id="490570"/>
    <lineage>
        <taxon>Bacteria</taxon>
        <taxon>Bacillati</taxon>
        <taxon>Actinomycetota</taxon>
        <taxon>Actinomycetes</taxon>
        <taxon>Micrococcales</taxon>
        <taxon>Intrasporangiaceae</taxon>
        <taxon>Pedococcus</taxon>
    </lineage>
</organism>
<dbReference type="PANTHER" id="PTHR30055">
    <property type="entry name" value="HTH-TYPE TRANSCRIPTIONAL REGULATOR RUTR"/>
    <property type="match status" value="1"/>
</dbReference>
<accession>A0ABP8XMK1</accession>
<dbReference type="InterPro" id="IPR050109">
    <property type="entry name" value="HTH-type_TetR-like_transc_reg"/>
</dbReference>
<dbReference type="SUPFAM" id="SSF46689">
    <property type="entry name" value="Homeodomain-like"/>
    <property type="match status" value="1"/>
</dbReference>
<dbReference type="Pfam" id="PF17920">
    <property type="entry name" value="TetR_C_16"/>
    <property type="match status" value="1"/>
</dbReference>
<feature type="domain" description="HTH tetR-type" evidence="3">
    <location>
        <begin position="11"/>
        <end position="71"/>
    </location>
</feature>
<proteinExistence type="predicted"/>
<keyword evidence="5" id="KW-1185">Reference proteome</keyword>
<dbReference type="PROSITE" id="PS50977">
    <property type="entry name" value="HTH_TETR_2"/>
    <property type="match status" value="1"/>
</dbReference>
<evidence type="ECO:0000256" key="1">
    <source>
        <dbReference type="ARBA" id="ARBA00023125"/>
    </source>
</evidence>
<dbReference type="Proteomes" id="UP001500556">
    <property type="component" value="Unassembled WGS sequence"/>
</dbReference>
<reference evidence="5" key="1">
    <citation type="journal article" date="2019" name="Int. J. Syst. Evol. Microbiol.">
        <title>The Global Catalogue of Microorganisms (GCM) 10K type strain sequencing project: providing services to taxonomists for standard genome sequencing and annotation.</title>
        <authorList>
            <consortium name="The Broad Institute Genomics Platform"/>
            <consortium name="The Broad Institute Genome Sequencing Center for Infectious Disease"/>
            <person name="Wu L."/>
            <person name="Ma J."/>
        </authorList>
    </citation>
    <scope>NUCLEOTIDE SEQUENCE [LARGE SCALE GENOMIC DNA]</scope>
    <source>
        <strain evidence="5">JCM 18961</strain>
    </source>
</reference>
<dbReference type="Pfam" id="PF00440">
    <property type="entry name" value="TetR_N"/>
    <property type="match status" value="1"/>
</dbReference>
<name>A0ABP8XMK1_9MICO</name>
<dbReference type="EMBL" id="BAABLO010000001">
    <property type="protein sequence ID" value="GAA4709942.1"/>
    <property type="molecule type" value="Genomic_DNA"/>
</dbReference>
<dbReference type="InterPro" id="IPR041678">
    <property type="entry name" value="TetR_C_16"/>
</dbReference>
<dbReference type="SUPFAM" id="SSF48498">
    <property type="entry name" value="Tetracyclin repressor-like, C-terminal domain"/>
    <property type="match status" value="1"/>
</dbReference>
<dbReference type="PANTHER" id="PTHR30055:SF235">
    <property type="entry name" value="TRANSCRIPTIONAL REGULATORY PROTEIN"/>
    <property type="match status" value="1"/>
</dbReference>
<evidence type="ECO:0000259" key="3">
    <source>
        <dbReference type="PROSITE" id="PS50977"/>
    </source>
</evidence>
<protein>
    <submittedName>
        <fullName evidence="4">TetR family transcriptional regulator</fullName>
    </submittedName>
</protein>
<dbReference type="Gene3D" id="1.10.10.60">
    <property type="entry name" value="Homeodomain-like"/>
    <property type="match status" value="1"/>
</dbReference>
<dbReference type="InterPro" id="IPR036271">
    <property type="entry name" value="Tet_transcr_reg_TetR-rel_C_sf"/>
</dbReference>
<comment type="caution">
    <text evidence="4">The sequence shown here is derived from an EMBL/GenBank/DDBJ whole genome shotgun (WGS) entry which is preliminary data.</text>
</comment>
<feature type="DNA-binding region" description="H-T-H motif" evidence="2">
    <location>
        <begin position="34"/>
        <end position="53"/>
    </location>
</feature>
<evidence type="ECO:0000256" key="2">
    <source>
        <dbReference type="PROSITE-ProRule" id="PRU00335"/>
    </source>
</evidence>
<keyword evidence="1 2" id="KW-0238">DNA-binding</keyword>
<sequence length="203" mass="21741">MSPRGRRPGGVDTRAAILTAARADFAEQGYDATSVRGIARRAEVDPALVHHYFGGKAKLFAAVLDIPADPAALIGAVVQGPRDQVGESLVRTFLSVWDSDEGRQRFQALLRSAVTHDEATLMLREFLTREVFGRVVRELAASAGSGRVPTHQVELRAGLAASQMIGLAVMRYIVELPAVVAASHDELAVMLGPTLQGYLAPDD</sequence>
<gene>
    <name evidence="4" type="ORF">GCM10025782_02460</name>
</gene>
<evidence type="ECO:0000313" key="4">
    <source>
        <dbReference type="EMBL" id="GAA4709942.1"/>
    </source>
</evidence>
<evidence type="ECO:0000313" key="5">
    <source>
        <dbReference type="Proteomes" id="UP001500556"/>
    </source>
</evidence>
<dbReference type="InterPro" id="IPR001647">
    <property type="entry name" value="HTH_TetR"/>
</dbReference>
<dbReference type="RefSeq" id="WP_345500590.1">
    <property type="nucleotide sequence ID" value="NZ_BAABLO010000001.1"/>
</dbReference>
<dbReference type="Gene3D" id="1.10.357.10">
    <property type="entry name" value="Tetracycline Repressor, domain 2"/>
    <property type="match status" value="1"/>
</dbReference>